<dbReference type="EMBL" id="BAABHO010000016">
    <property type="protein sequence ID" value="GAA4788798.1"/>
    <property type="molecule type" value="Genomic_DNA"/>
</dbReference>
<keyword evidence="4" id="KW-1185">Reference proteome</keyword>
<evidence type="ECO:0000259" key="2">
    <source>
        <dbReference type="PROSITE" id="PS50921"/>
    </source>
</evidence>
<evidence type="ECO:0000313" key="3">
    <source>
        <dbReference type="EMBL" id="GAA4788798.1"/>
    </source>
</evidence>
<dbReference type="SUPFAM" id="SSF52172">
    <property type="entry name" value="CheY-like"/>
    <property type="match status" value="1"/>
</dbReference>
<dbReference type="RefSeq" id="WP_345414574.1">
    <property type="nucleotide sequence ID" value="NZ_BAABHO010000016.1"/>
</dbReference>
<comment type="caution">
    <text evidence="3">The sequence shown here is derived from an EMBL/GenBank/DDBJ whole genome shotgun (WGS) entry which is preliminary data.</text>
</comment>
<dbReference type="Proteomes" id="UP001500928">
    <property type="component" value="Unassembled WGS sequence"/>
</dbReference>
<dbReference type="InterPro" id="IPR011006">
    <property type="entry name" value="CheY-like_superfamily"/>
</dbReference>
<sequence>MSRRRSALRAVMDHDPIDPSSVVDDATPPWACPDRPDADPLGCLVEALDPPASGPRGERAPDAWVAALLAGAVDATPGADLGSVTEFGTEQARTWAATLPVAEELDHRGAAWDEGPGADARGRRTPPGTVSITAIDETAARRWPRWSARARVAGVGATLTVVLPGGPRKRPVVLALHGPEVSSFGQPSALVARTFAGPLAVAVQAASRVSGLERALGSRDVIGQAKGVLMARHGLDDRAAFEQLVDISQRSNVRLADVAARLVAGPEAGSHQAGQHLPGGDSNR</sequence>
<feature type="domain" description="ANTAR" evidence="2">
    <location>
        <begin position="202"/>
        <end position="263"/>
    </location>
</feature>
<dbReference type="Pfam" id="PF03861">
    <property type="entry name" value="ANTAR"/>
    <property type="match status" value="1"/>
</dbReference>
<dbReference type="InterPro" id="IPR036388">
    <property type="entry name" value="WH-like_DNA-bd_sf"/>
</dbReference>
<reference evidence="4" key="1">
    <citation type="journal article" date="2019" name="Int. J. Syst. Evol. Microbiol.">
        <title>The Global Catalogue of Microorganisms (GCM) 10K type strain sequencing project: providing services to taxonomists for standard genome sequencing and annotation.</title>
        <authorList>
            <consortium name="The Broad Institute Genomics Platform"/>
            <consortium name="The Broad Institute Genome Sequencing Center for Infectious Disease"/>
            <person name="Wu L."/>
            <person name="Ma J."/>
        </authorList>
    </citation>
    <scope>NUCLEOTIDE SEQUENCE [LARGE SCALE GENOMIC DNA]</scope>
    <source>
        <strain evidence="4">JCM 17979</strain>
    </source>
</reference>
<dbReference type="Gene3D" id="1.10.10.10">
    <property type="entry name" value="Winged helix-like DNA-binding domain superfamily/Winged helix DNA-binding domain"/>
    <property type="match status" value="1"/>
</dbReference>
<dbReference type="InterPro" id="IPR005561">
    <property type="entry name" value="ANTAR"/>
</dbReference>
<organism evidence="3 4">
    <name type="scientific">Actinomycetospora chlora</name>
    <dbReference type="NCBI Taxonomy" id="663608"/>
    <lineage>
        <taxon>Bacteria</taxon>
        <taxon>Bacillati</taxon>
        <taxon>Actinomycetota</taxon>
        <taxon>Actinomycetes</taxon>
        <taxon>Pseudonocardiales</taxon>
        <taxon>Pseudonocardiaceae</taxon>
        <taxon>Actinomycetospora</taxon>
    </lineage>
</organism>
<proteinExistence type="predicted"/>
<evidence type="ECO:0000313" key="4">
    <source>
        <dbReference type="Proteomes" id="UP001500928"/>
    </source>
</evidence>
<feature type="region of interest" description="Disordered" evidence="1">
    <location>
        <begin position="1"/>
        <end position="37"/>
    </location>
</feature>
<gene>
    <name evidence="3" type="ORF">GCM10023200_24240</name>
</gene>
<dbReference type="PROSITE" id="PS50921">
    <property type="entry name" value="ANTAR"/>
    <property type="match status" value="1"/>
</dbReference>
<name>A0ABP9B3M5_9PSEU</name>
<protein>
    <submittedName>
        <fullName evidence="3">GAF and ANTAR domain-containing protein</fullName>
    </submittedName>
</protein>
<dbReference type="SMART" id="SM01012">
    <property type="entry name" value="ANTAR"/>
    <property type="match status" value="1"/>
</dbReference>
<evidence type="ECO:0000256" key="1">
    <source>
        <dbReference type="SAM" id="MobiDB-lite"/>
    </source>
</evidence>
<accession>A0ABP9B3M5</accession>